<evidence type="ECO:0000313" key="9">
    <source>
        <dbReference type="Proteomes" id="UP000638014"/>
    </source>
</evidence>
<gene>
    <name evidence="8" type="ORF">IC617_06815</name>
</gene>
<dbReference type="RefSeq" id="WP_191144242.1">
    <property type="nucleotide sequence ID" value="NZ_JACXAF010000007.1"/>
</dbReference>
<dbReference type="GO" id="GO:0005886">
    <property type="term" value="C:plasma membrane"/>
    <property type="evidence" value="ECO:0007669"/>
    <property type="project" value="UniProtKB-SubCell"/>
</dbReference>
<dbReference type="AlphaFoldDB" id="A0A8J6QQ59"/>
<feature type="transmembrane region" description="Helical" evidence="7">
    <location>
        <begin position="230"/>
        <end position="248"/>
    </location>
</feature>
<evidence type="ECO:0000256" key="7">
    <source>
        <dbReference type="SAM" id="Phobius"/>
    </source>
</evidence>
<feature type="transmembrane region" description="Helical" evidence="7">
    <location>
        <begin position="311"/>
        <end position="329"/>
    </location>
</feature>
<evidence type="ECO:0000256" key="2">
    <source>
        <dbReference type="ARBA" id="ARBA00022448"/>
    </source>
</evidence>
<comment type="caution">
    <text evidence="8">The sequence shown here is derived from an EMBL/GenBank/DDBJ whole genome shotgun (WGS) entry which is preliminary data.</text>
</comment>
<reference evidence="8" key="1">
    <citation type="submission" date="2020-09" db="EMBL/GenBank/DDBJ databases">
        <title>A novel bacterium of genus Neiella, isolated from South China Sea.</title>
        <authorList>
            <person name="Huang H."/>
            <person name="Mo K."/>
            <person name="Hu Y."/>
        </authorList>
    </citation>
    <scope>NUCLEOTIDE SEQUENCE</scope>
    <source>
        <strain evidence="8">HB171785</strain>
    </source>
</reference>
<dbReference type="Pfam" id="PF04632">
    <property type="entry name" value="FUSC"/>
    <property type="match status" value="1"/>
</dbReference>
<sequence length="336" mass="37750">MTIQSKQAFKVALSLALTIALALSFGWQKPYWGGLAVIVMAVAESYNHAVAKGRHRLIGTAFGVVLAFVWISLFGQQRELFFLSFVCTGALASYSSATSRYSYVFKMTFLVATIVSLIGGLTEQYSFHLAILRGQETLLGVVCFTLVHSILWPSMNRPQQPSDGRTSQFANVAQARREGLIRAAKFVVINCIAWLAWIYLPIPGGFLFPILVASLSNALVEFPASWFNKLMLVVIGWALVVLIQYVFLLPQLTAGWQLALFYFANCFVAWRLFHRPEQLPLRMLGAQMLIMLTMTAQYLRPQYDIIQPLQMLLYMLITMVLIRLVCGAVEQTLESR</sequence>
<dbReference type="GO" id="GO:0022857">
    <property type="term" value="F:transmembrane transporter activity"/>
    <property type="evidence" value="ECO:0007669"/>
    <property type="project" value="InterPro"/>
</dbReference>
<evidence type="ECO:0000256" key="1">
    <source>
        <dbReference type="ARBA" id="ARBA00004651"/>
    </source>
</evidence>
<keyword evidence="9" id="KW-1185">Reference proteome</keyword>
<evidence type="ECO:0000256" key="4">
    <source>
        <dbReference type="ARBA" id="ARBA00022692"/>
    </source>
</evidence>
<keyword evidence="4 7" id="KW-0812">Transmembrane</keyword>
<feature type="transmembrane region" description="Helical" evidence="7">
    <location>
        <begin position="254"/>
        <end position="273"/>
    </location>
</feature>
<keyword evidence="5 7" id="KW-1133">Transmembrane helix</keyword>
<feature type="transmembrane region" description="Helical" evidence="7">
    <location>
        <begin position="7"/>
        <end position="25"/>
    </location>
</feature>
<evidence type="ECO:0000313" key="8">
    <source>
        <dbReference type="EMBL" id="MBD1389136.1"/>
    </source>
</evidence>
<dbReference type="Proteomes" id="UP000638014">
    <property type="component" value="Unassembled WGS sequence"/>
</dbReference>
<proteinExistence type="predicted"/>
<keyword evidence="2" id="KW-0813">Transport</keyword>
<feature type="transmembrane region" description="Helical" evidence="7">
    <location>
        <begin position="31"/>
        <end position="50"/>
    </location>
</feature>
<keyword evidence="3" id="KW-1003">Cell membrane</keyword>
<protein>
    <submittedName>
        <fullName evidence="8">FUSC family protein</fullName>
    </submittedName>
</protein>
<feature type="transmembrane region" description="Helical" evidence="7">
    <location>
        <begin position="137"/>
        <end position="155"/>
    </location>
</feature>
<dbReference type="InterPro" id="IPR006726">
    <property type="entry name" value="PHBA_efflux_AaeB/fusaric-R"/>
</dbReference>
<evidence type="ECO:0000256" key="5">
    <source>
        <dbReference type="ARBA" id="ARBA00022989"/>
    </source>
</evidence>
<evidence type="ECO:0000256" key="6">
    <source>
        <dbReference type="ARBA" id="ARBA00023136"/>
    </source>
</evidence>
<feature type="transmembrane region" description="Helical" evidence="7">
    <location>
        <begin position="80"/>
        <end position="97"/>
    </location>
</feature>
<comment type="subcellular location">
    <subcellularLocation>
        <location evidence="1">Cell membrane</location>
        <topology evidence="1">Multi-pass membrane protein</topology>
    </subcellularLocation>
</comment>
<dbReference type="PANTHER" id="PTHR30509:SF9">
    <property type="entry name" value="MULTIDRUG RESISTANCE PROTEIN MDTO"/>
    <property type="match status" value="1"/>
</dbReference>
<accession>A0A8J6QQ59</accession>
<dbReference type="PANTHER" id="PTHR30509">
    <property type="entry name" value="P-HYDROXYBENZOIC ACID EFFLUX PUMP SUBUNIT-RELATED"/>
    <property type="match status" value="1"/>
</dbReference>
<feature type="transmembrane region" description="Helical" evidence="7">
    <location>
        <begin position="109"/>
        <end position="131"/>
    </location>
</feature>
<name>A0A8J6QQ59_9GAMM</name>
<dbReference type="EMBL" id="JACXAF010000007">
    <property type="protein sequence ID" value="MBD1389136.1"/>
    <property type="molecule type" value="Genomic_DNA"/>
</dbReference>
<organism evidence="8 9">
    <name type="scientific">Neiella litorisoli</name>
    <dbReference type="NCBI Taxonomy" id="2771431"/>
    <lineage>
        <taxon>Bacteria</taxon>
        <taxon>Pseudomonadati</taxon>
        <taxon>Pseudomonadota</taxon>
        <taxon>Gammaproteobacteria</taxon>
        <taxon>Alteromonadales</taxon>
        <taxon>Echinimonadaceae</taxon>
        <taxon>Neiella</taxon>
    </lineage>
</organism>
<keyword evidence="6 7" id="KW-0472">Membrane</keyword>
<feature type="transmembrane region" description="Helical" evidence="7">
    <location>
        <begin position="57"/>
        <end position="74"/>
    </location>
</feature>
<evidence type="ECO:0000256" key="3">
    <source>
        <dbReference type="ARBA" id="ARBA00022475"/>
    </source>
</evidence>